<keyword evidence="1" id="KW-0732">Signal</keyword>
<feature type="chain" id="PRO_5045533597" evidence="1">
    <location>
        <begin position="28"/>
        <end position="171"/>
    </location>
</feature>
<evidence type="ECO:0000256" key="1">
    <source>
        <dbReference type="SAM" id="SignalP"/>
    </source>
</evidence>
<gene>
    <name evidence="2" type="ORF">ACFFLM_16975</name>
</gene>
<proteinExistence type="predicted"/>
<dbReference type="EMBL" id="JBHLYR010000052">
    <property type="protein sequence ID" value="MFB9993658.1"/>
    <property type="molecule type" value="Genomic_DNA"/>
</dbReference>
<reference evidence="2 3" key="1">
    <citation type="submission" date="2024-09" db="EMBL/GenBank/DDBJ databases">
        <authorList>
            <person name="Sun Q."/>
            <person name="Mori K."/>
        </authorList>
    </citation>
    <scope>NUCLEOTIDE SEQUENCE [LARGE SCALE GENOMIC DNA]</scope>
    <source>
        <strain evidence="2 3">JCM 13503</strain>
    </source>
</reference>
<name>A0ABV6B1P2_9DEIO</name>
<feature type="signal peptide" evidence="1">
    <location>
        <begin position="1"/>
        <end position="27"/>
    </location>
</feature>
<sequence length="171" mass="18195">MKPKPVNKVLLSAAALLLTSALGVASAGGAAAPTVGGTGQVQAATPSSVAAALREAGYKVTVNPANPDEDPSLSVTAGDYDIDMWFSNCKNNVCTRVTASSYWDYSDDEDSIDADIANEWNSNYYTQAYVYEGSYYLDATMIIAGGYTKTALKAWMTEYLDDVKAFEGELP</sequence>
<dbReference type="RefSeq" id="WP_380012926.1">
    <property type="nucleotide sequence ID" value="NZ_JBHLYR010000052.1"/>
</dbReference>
<dbReference type="Proteomes" id="UP001589733">
    <property type="component" value="Unassembled WGS sequence"/>
</dbReference>
<organism evidence="2 3">
    <name type="scientific">Deinococcus oregonensis</name>
    <dbReference type="NCBI Taxonomy" id="1805970"/>
    <lineage>
        <taxon>Bacteria</taxon>
        <taxon>Thermotogati</taxon>
        <taxon>Deinococcota</taxon>
        <taxon>Deinococci</taxon>
        <taxon>Deinococcales</taxon>
        <taxon>Deinococcaceae</taxon>
        <taxon>Deinococcus</taxon>
    </lineage>
</organism>
<accession>A0ABV6B1P2</accession>
<protein>
    <submittedName>
        <fullName evidence="2">YbjN domain-containing protein</fullName>
    </submittedName>
</protein>
<evidence type="ECO:0000313" key="2">
    <source>
        <dbReference type="EMBL" id="MFB9993658.1"/>
    </source>
</evidence>
<comment type="caution">
    <text evidence="2">The sequence shown here is derived from an EMBL/GenBank/DDBJ whole genome shotgun (WGS) entry which is preliminary data.</text>
</comment>
<keyword evidence="3" id="KW-1185">Reference proteome</keyword>
<evidence type="ECO:0000313" key="3">
    <source>
        <dbReference type="Proteomes" id="UP001589733"/>
    </source>
</evidence>